<evidence type="ECO:0000313" key="2">
    <source>
        <dbReference type="Proteomes" id="UP001056778"/>
    </source>
</evidence>
<reference evidence="1" key="1">
    <citation type="submission" date="2022-04" db="EMBL/GenBank/DDBJ databases">
        <title>Chromosome-scale genome assembly of Holotrichia oblita Faldermann.</title>
        <authorList>
            <person name="Rongchong L."/>
        </authorList>
    </citation>
    <scope>NUCLEOTIDE SEQUENCE</scope>
    <source>
        <strain evidence="1">81SQS9</strain>
    </source>
</reference>
<protein>
    <submittedName>
        <fullName evidence="1">Intraflagellar transport protein 122 family protein-related</fullName>
    </submittedName>
</protein>
<name>A0ACB9TVJ5_HOLOL</name>
<gene>
    <name evidence="1" type="ORF">MML48_1g03706</name>
</gene>
<dbReference type="EMBL" id="CM043015">
    <property type="protein sequence ID" value="KAI4470801.1"/>
    <property type="molecule type" value="Genomic_DNA"/>
</dbReference>
<sequence length="504" mass="54872">MNVIKVTILLTMLQSVLGNHNFSTSNDLVSRKGKWLWSWASIWGIGIVRFQNGVCRGSDSLDGTCYTKRQCSDISGIASGSCASNIGVCCVRNPKDKPEMRQKSGIYKIACKDCDPIYIGQTKRSIETRYKEHLAHFRYGRKESPAVAQHLIEKGHHIEIDSVKLLKAVNKPRELNGYESIYIYKHENNLMNREPAILGKSVFFENLIQRTCGASSSYNNTYFVNPAFPNTMTAGSVCAFTIQQCNPSICQVRIDFLTLSLAQPNANGSCIYDSMNIIGGASNIPAICGENSGLHLYVDFNGNSNIRIVISTSSDASVTKAWKLKIAQIACDCPTRAPSGCLMYYTDLSGTVRSFNYGTTVSSYLLPNGQPGTRQLANTNYGICVDMVAGYCGIQWSQSSDIYSFTVSGGTSIAVGQGTIATSASFINGTDCTTDFIVVPNPSVNGVPTRTDRFCGNGLPTLTTYSKPFVLTTVTNGDDLPDSGNRGFALSYTQLRCTNIIVGR</sequence>
<organism evidence="1 2">
    <name type="scientific">Holotrichia oblita</name>
    <name type="common">Chafer beetle</name>
    <dbReference type="NCBI Taxonomy" id="644536"/>
    <lineage>
        <taxon>Eukaryota</taxon>
        <taxon>Metazoa</taxon>
        <taxon>Ecdysozoa</taxon>
        <taxon>Arthropoda</taxon>
        <taxon>Hexapoda</taxon>
        <taxon>Insecta</taxon>
        <taxon>Pterygota</taxon>
        <taxon>Neoptera</taxon>
        <taxon>Endopterygota</taxon>
        <taxon>Coleoptera</taxon>
        <taxon>Polyphaga</taxon>
        <taxon>Scarabaeiformia</taxon>
        <taxon>Scarabaeidae</taxon>
        <taxon>Melolonthinae</taxon>
        <taxon>Holotrichia</taxon>
    </lineage>
</organism>
<comment type="caution">
    <text evidence="1">The sequence shown here is derived from an EMBL/GenBank/DDBJ whole genome shotgun (WGS) entry which is preliminary data.</text>
</comment>
<proteinExistence type="predicted"/>
<keyword evidence="2" id="KW-1185">Reference proteome</keyword>
<accession>A0ACB9TVJ5</accession>
<dbReference type="Proteomes" id="UP001056778">
    <property type="component" value="Chromosome 1"/>
</dbReference>
<evidence type="ECO:0000313" key="1">
    <source>
        <dbReference type="EMBL" id="KAI4470801.1"/>
    </source>
</evidence>